<dbReference type="EMBL" id="GGFL01009418">
    <property type="protein sequence ID" value="MBW73596.1"/>
    <property type="molecule type" value="Transcribed_RNA"/>
</dbReference>
<feature type="chain" id="PRO_5014669628" evidence="1">
    <location>
        <begin position="19"/>
        <end position="87"/>
    </location>
</feature>
<proteinExistence type="predicted"/>
<dbReference type="AlphaFoldDB" id="A0A2M4D7S2"/>
<feature type="signal peptide" evidence="1">
    <location>
        <begin position="1"/>
        <end position="18"/>
    </location>
</feature>
<keyword evidence="1" id="KW-0732">Signal</keyword>
<reference evidence="2" key="1">
    <citation type="submission" date="2018-01" db="EMBL/GenBank/DDBJ databases">
        <title>An insight into the sialome of Amazonian anophelines.</title>
        <authorList>
            <person name="Ribeiro J.M."/>
            <person name="Scarpassa V."/>
            <person name="Calvo E."/>
        </authorList>
    </citation>
    <scope>NUCLEOTIDE SEQUENCE</scope>
</reference>
<organism evidence="2">
    <name type="scientific">Anopheles darlingi</name>
    <name type="common">Mosquito</name>
    <dbReference type="NCBI Taxonomy" id="43151"/>
    <lineage>
        <taxon>Eukaryota</taxon>
        <taxon>Metazoa</taxon>
        <taxon>Ecdysozoa</taxon>
        <taxon>Arthropoda</taxon>
        <taxon>Hexapoda</taxon>
        <taxon>Insecta</taxon>
        <taxon>Pterygota</taxon>
        <taxon>Neoptera</taxon>
        <taxon>Endopterygota</taxon>
        <taxon>Diptera</taxon>
        <taxon>Nematocera</taxon>
        <taxon>Culicoidea</taxon>
        <taxon>Culicidae</taxon>
        <taxon>Anophelinae</taxon>
        <taxon>Anopheles</taxon>
    </lineage>
</organism>
<accession>A0A2M4D7S2</accession>
<sequence>MVTVSSEAMLLLLLTTTPQPNDVGGWCVRLVREDIFERILFAGHRGWGARQAKENTVGTHTWLNMSVVDREPTVRGRWAVGDGGGST</sequence>
<evidence type="ECO:0000256" key="1">
    <source>
        <dbReference type="SAM" id="SignalP"/>
    </source>
</evidence>
<evidence type="ECO:0000313" key="2">
    <source>
        <dbReference type="EMBL" id="MBW73596.1"/>
    </source>
</evidence>
<protein>
    <submittedName>
        <fullName evidence="2">Putative secreted protein</fullName>
    </submittedName>
</protein>
<name>A0A2M4D7S2_ANODA</name>